<dbReference type="Gene3D" id="3.40.50.11350">
    <property type="match status" value="1"/>
</dbReference>
<accession>A0A7S0HQL9</accession>
<dbReference type="GO" id="GO:0006487">
    <property type="term" value="P:protein N-linked glycosylation"/>
    <property type="evidence" value="ECO:0007669"/>
    <property type="project" value="TreeGrafter"/>
</dbReference>
<gene>
    <name evidence="1" type="ORF">PANT1444_LOCUS11486</name>
</gene>
<evidence type="ECO:0000313" key="1">
    <source>
        <dbReference type="EMBL" id="CAD8491123.1"/>
    </source>
</evidence>
<organism evidence="1">
    <name type="scientific">Phaeocystis antarctica</name>
    <dbReference type="NCBI Taxonomy" id="33657"/>
    <lineage>
        <taxon>Eukaryota</taxon>
        <taxon>Haptista</taxon>
        <taxon>Haptophyta</taxon>
        <taxon>Prymnesiophyceae</taxon>
        <taxon>Phaeocystales</taxon>
        <taxon>Phaeocystaceae</taxon>
        <taxon>Phaeocystis</taxon>
    </lineage>
</organism>
<dbReference type="AlphaFoldDB" id="A0A7S0HQL9"/>
<reference evidence="1" key="1">
    <citation type="submission" date="2021-01" db="EMBL/GenBank/DDBJ databases">
        <authorList>
            <person name="Corre E."/>
            <person name="Pelletier E."/>
            <person name="Niang G."/>
            <person name="Scheremetjew M."/>
            <person name="Finn R."/>
            <person name="Kale V."/>
            <person name="Holt S."/>
            <person name="Cochrane G."/>
            <person name="Meng A."/>
            <person name="Brown T."/>
            <person name="Cohen L."/>
        </authorList>
    </citation>
    <scope>NUCLEOTIDE SEQUENCE</scope>
    <source>
        <strain evidence="1">CCMP1374</strain>
    </source>
</reference>
<name>A0A7S0HQL9_9EUKA</name>
<proteinExistence type="predicted"/>
<protein>
    <submittedName>
        <fullName evidence="1">Uncharacterized protein</fullName>
    </submittedName>
</protein>
<dbReference type="GO" id="GO:0046921">
    <property type="term" value="F:alpha-(1-&gt;6)-fucosyltransferase activity"/>
    <property type="evidence" value="ECO:0007669"/>
    <property type="project" value="TreeGrafter"/>
</dbReference>
<dbReference type="PANTHER" id="PTHR13132:SF29">
    <property type="entry name" value="ALPHA-(1,6)-FUCOSYLTRANSFERASE"/>
    <property type="match status" value="1"/>
</dbReference>
<dbReference type="EMBL" id="HBEP01020442">
    <property type="protein sequence ID" value="CAD8491123.1"/>
    <property type="molecule type" value="Transcribed_RNA"/>
</dbReference>
<sequence length="433" mass="48841">MAPAEVEAQDAVRFQHYIFRNQFPQDCSTTTGVLTRAGLKEGRDRWPGDYFYGLGLGSQMASLKFNFAKSLLSGRVYHFPTSHYVNPVRCASQTFDCYFAPPTNCSRVVAPGTQGARHLRHLRHRAMDTAPLLWCFELPRERLTRLAGLRAVHAEAWYHGQLAAFLFRPNSEMRSFRDEALRSFAFDANDTRAETLSAAPGGLHNGSCAAMHIRRTDKFKGRRREDRRAQKGFGDFGRSFKGWAHFLSPNPAAQLRVLLGSEDPATFREMPSLVLPAVSYWLPDRYFVMNTAAGMNFKNINDNNERLVSRYDQLVQAMAQAQRNGTAAVAELEARGVRKDEGMTLVLQILMMSECDALFGSFASNVAILVHDLMHSRMVARRDRLHAFDINGRTYCGCGASFCMKLEKRSIKDPTRTMEDMVQAFKGKNINAI</sequence>
<dbReference type="PANTHER" id="PTHR13132">
    <property type="entry name" value="ALPHA- 1,6 -FUCOSYLTRANSFERASE"/>
    <property type="match status" value="1"/>
</dbReference>